<feature type="transmembrane region" description="Helical" evidence="1">
    <location>
        <begin position="6"/>
        <end position="26"/>
    </location>
</feature>
<dbReference type="Proteomes" id="UP001175227">
    <property type="component" value="Unassembled WGS sequence"/>
</dbReference>
<proteinExistence type="predicted"/>
<keyword evidence="1" id="KW-0812">Transmembrane</keyword>
<dbReference type="AlphaFoldDB" id="A0AA39NXG3"/>
<keyword evidence="1" id="KW-1133">Transmembrane helix</keyword>
<gene>
    <name evidence="2" type="ORF">IW261DRAFT_1423388</name>
</gene>
<name>A0AA39NXG3_9AGAR</name>
<dbReference type="EMBL" id="JAUEPR010000031">
    <property type="protein sequence ID" value="KAK0473686.1"/>
    <property type="molecule type" value="Genomic_DNA"/>
</dbReference>
<evidence type="ECO:0000256" key="1">
    <source>
        <dbReference type="SAM" id="Phobius"/>
    </source>
</evidence>
<evidence type="ECO:0000313" key="2">
    <source>
        <dbReference type="EMBL" id="KAK0473686.1"/>
    </source>
</evidence>
<keyword evidence="1" id="KW-0472">Membrane</keyword>
<protein>
    <submittedName>
        <fullName evidence="2">Uncharacterized protein</fullName>
    </submittedName>
</protein>
<keyword evidence="3" id="KW-1185">Reference proteome</keyword>
<evidence type="ECO:0000313" key="3">
    <source>
        <dbReference type="Proteomes" id="UP001175227"/>
    </source>
</evidence>
<reference evidence="2" key="1">
    <citation type="submission" date="2023-06" db="EMBL/GenBank/DDBJ databases">
        <authorList>
            <consortium name="Lawrence Berkeley National Laboratory"/>
            <person name="Ahrendt S."/>
            <person name="Sahu N."/>
            <person name="Indic B."/>
            <person name="Wong-Bajracharya J."/>
            <person name="Merenyi Z."/>
            <person name="Ke H.-M."/>
            <person name="Monk M."/>
            <person name="Kocsube S."/>
            <person name="Drula E."/>
            <person name="Lipzen A."/>
            <person name="Balint B."/>
            <person name="Henrissat B."/>
            <person name="Andreopoulos B."/>
            <person name="Martin F.M."/>
            <person name="Harder C.B."/>
            <person name="Rigling D."/>
            <person name="Ford K.L."/>
            <person name="Foster G.D."/>
            <person name="Pangilinan J."/>
            <person name="Papanicolaou A."/>
            <person name="Barry K."/>
            <person name="LaButti K."/>
            <person name="Viragh M."/>
            <person name="Koriabine M."/>
            <person name="Yan M."/>
            <person name="Riley R."/>
            <person name="Champramary S."/>
            <person name="Plett K.L."/>
            <person name="Tsai I.J."/>
            <person name="Slot J."/>
            <person name="Sipos G."/>
            <person name="Plett J."/>
            <person name="Nagy L.G."/>
            <person name="Grigoriev I.V."/>
        </authorList>
    </citation>
    <scope>NUCLEOTIDE SEQUENCE</scope>
    <source>
        <strain evidence="2">ICMP 16352</strain>
    </source>
</reference>
<organism evidence="2 3">
    <name type="scientific">Armillaria novae-zelandiae</name>
    <dbReference type="NCBI Taxonomy" id="153914"/>
    <lineage>
        <taxon>Eukaryota</taxon>
        <taxon>Fungi</taxon>
        <taxon>Dikarya</taxon>
        <taxon>Basidiomycota</taxon>
        <taxon>Agaricomycotina</taxon>
        <taxon>Agaricomycetes</taxon>
        <taxon>Agaricomycetidae</taxon>
        <taxon>Agaricales</taxon>
        <taxon>Marasmiineae</taxon>
        <taxon>Physalacriaceae</taxon>
        <taxon>Armillaria</taxon>
    </lineage>
</organism>
<sequence length="131" mass="14540">MAASLFDAFDLIHLPFIAVFISLLWLTSSSRLMSVKNDDGGSANSRRREELECRNDSSKLRLAADSSRSQSFILSFRSRALRSQAESSRVNLWQHSSKEGWTRNPCHASGCEPDATSVVMLYLPGTATSIK</sequence>
<comment type="caution">
    <text evidence="2">The sequence shown here is derived from an EMBL/GenBank/DDBJ whole genome shotgun (WGS) entry which is preliminary data.</text>
</comment>
<accession>A0AA39NXG3</accession>